<keyword evidence="3" id="KW-1185">Reference proteome</keyword>
<feature type="chain" id="PRO_5026854258" evidence="1">
    <location>
        <begin position="23"/>
        <end position="119"/>
    </location>
</feature>
<dbReference type="EMBL" id="JAAIKB010000002">
    <property type="protein sequence ID" value="NGM19424.1"/>
    <property type="molecule type" value="Genomic_DNA"/>
</dbReference>
<evidence type="ECO:0000256" key="1">
    <source>
        <dbReference type="SAM" id="SignalP"/>
    </source>
</evidence>
<evidence type="ECO:0000313" key="2">
    <source>
        <dbReference type="EMBL" id="NGM19424.1"/>
    </source>
</evidence>
<organism evidence="2 3">
    <name type="scientific">Falsiroseomonas algicola</name>
    <dbReference type="NCBI Taxonomy" id="2716930"/>
    <lineage>
        <taxon>Bacteria</taxon>
        <taxon>Pseudomonadati</taxon>
        <taxon>Pseudomonadota</taxon>
        <taxon>Alphaproteobacteria</taxon>
        <taxon>Acetobacterales</taxon>
        <taxon>Roseomonadaceae</taxon>
        <taxon>Falsiroseomonas</taxon>
    </lineage>
</organism>
<keyword evidence="1" id="KW-0732">Signal</keyword>
<gene>
    <name evidence="2" type="ORF">G3576_05320</name>
</gene>
<dbReference type="RefSeq" id="WP_164693330.1">
    <property type="nucleotide sequence ID" value="NZ_JAAIKB010000002.1"/>
</dbReference>
<proteinExistence type="predicted"/>
<accession>A0A6M1LHN3</accession>
<feature type="signal peptide" evidence="1">
    <location>
        <begin position="1"/>
        <end position="22"/>
    </location>
</feature>
<evidence type="ECO:0000313" key="3">
    <source>
        <dbReference type="Proteomes" id="UP000475385"/>
    </source>
</evidence>
<name>A0A6M1LHN3_9PROT</name>
<protein>
    <submittedName>
        <fullName evidence="2">Uncharacterized protein</fullName>
    </submittedName>
</protein>
<dbReference type="Proteomes" id="UP000475385">
    <property type="component" value="Unassembled WGS sequence"/>
</dbReference>
<dbReference type="AlphaFoldDB" id="A0A6M1LHN3"/>
<sequence>MKTRIIAAALLGLPLLATPAAAQRAGFYVVEGAGGDGSRYSGTVQFTPTGPQTWRLSWRVGGETINGIGVSNGKILAVGYSQGGTLGTVLYEIAPDGSMQGIWTAGREGGLGTERLTPR</sequence>
<reference evidence="2 3" key="1">
    <citation type="submission" date="2020-03" db="EMBL/GenBank/DDBJ databases">
        <title>Roseomonas stagni sp. nov., isolated from pond water in Japan.</title>
        <authorList>
            <person name="Furuhata K."/>
            <person name="Miyamoto H."/>
            <person name="Goto K."/>
        </authorList>
    </citation>
    <scope>NUCLEOTIDE SEQUENCE [LARGE SCALE GENOMIC DNA]</scope>
    <source>
        <strain evidence="2 3">PeD5</strain>
    </source>
</reference>
<comment type="caution">
    <text evidence="2">The sequence shown here is derived from an EMBL/GenBank/DDBJ whole genome shotgun (WGS) entry which is preliminary data.</text>
</comment>